<dbReference type="EMBL" id="JBBNAF010000011">
    <property type="protein sequence ID" value="KAK9098638.1"/>
    <property type="molecule type" value="Genomic_DNA"/>
</dbReference>
<keyword evidence="2" id="KW-1185">Reference proteome</keyword>
<dbReference type="Proteomes" id="UP001420932">
    <property type="component" value="Unassembled WGS sequence"/>
</dbReference>
<sequence>MVWRCKYKSFTIGGISDVLICIQNITLCSIVTPPYARHHALLVPHSVCRSLYSIVALSAVAIIVGVESQPPSPSLIDSSASRTLLPYSATTVATMRTSVRAFSSYLLEKHSMELAFVEAWKRLIPNIEPPNTYLSFMKAHPYPRLPLLYSFQAHHQLRLSLPVRNHLLRGCHYASSNSQILQASREALLSRGAKVSGLESSKV</sequence>
<proteinExistence type="predicted"/>
<protein>
    <submittedName>
        <fullName evidence="1">Uncharacterized protein</fullName>
    </submittedName>
</protein>
<gene>
    <name evidence="1" type="ORF">Syun_025683</name>
</gene>
<name>A0AAP0HRH5_9MAGN</name>
<evidence type="ECO:0000313" key="2">
    <source>
        <dbReference type="Proteomes" id="UP001420932"/>
    </source>
</evidence>
<accession>A0AAP0HRH5</accession>
<evidence type="ECO:0000313" key="1">
    <source>
        <dbReference type="EMBL" id="KAK9098638.1"/>
    </source>
</evidence>
<organism evidence="1 2">
    <name type="scientific">Stephania yunnanensis</name>
    <dbReference type="NCBI Taxonomy" id="152371"/>
    <lineage>
        <taxon>Eukaryota</taxon>
        <taxon>Viridiplantae</taxon>
        <taxon>Streptophyta</taxon>
        <taxon>Embryophyta</taxon>
        <taxon>Tracheophyta</taxon>
        <taxon>Spermatophyta</taxon>
        <taxon>Magnoliopsida</taxon>
        <taxon>Ranunculales</taxon>
        <taxon>Menispermaceae</taxon>
        <taxon>Menispermoideae</taxon>
        <taxon>Cissampelideae</taxon>
        <taxon>Stephania</taxon>
    </lineage>
</organism>
<reference evidence="1 2" key="1">
    <citation type="submission" date="2024-01" db="EMBL/GenBank/DDBJ databases">
        <title>Genome assemblies of Stephania.</title>
        <authorList>
            <person name="Yang L."/>
        </authorList>
    </citation>
    <scope>NUCLEOTIDE SEQUENCE [LARGE SCALE GENOMIC DNA]</scope>
    <source>
        <strain evidence="1">YNDBR</strain>
        <tissue evidence="1">Leaf</tissue>
    </source>
</reference>
<dbReference type="AlphaFoldDB" id="A0AAP0HRH5"/>
<comment type="caution">
    <text evidence="1">The sequence shown here is derived from an EMBL/GenBank/DDBJ whole genome shotgun (WGS) entry which is preliminary data.</text>
</comment>